<name>A0AAP5I3Z2_9CYAN</name>
<keyword evidence="6" id="KW-0460">Magnesium</keyword>
<dbReference type="GO" id="GO:0016787">
    <property type="term" value="F:hydrolase activity"/>
    <property type="evidence" value="ECO:0007669"/>
    <property type="project" value="UniProtKB-KW"/>
</dbReference>
<proteinExistence type="inferred from homology"/>
<gene>
    <name evidence="8" type="ORF">G7B40_006645</name>
</gene>
<dbReference type="EMBL" id="JAALHA020000002">
    <property type="protein sequence ID" value="MDR9894250.1"/>
    <property type="molecule type" value="Genomic_DNA"/>
</dbReference>
<dbReference type="GO" id="GO:0004518">
    <property type="term" value="F:nuclease activity"/>
    <property type="evidence" value="ECO:0007669"/>
    <property type="project" value="UniProtKB-KW"/>
</dbReference>
<dbReference type="PANTHER" id="PTHR33653:SF1">
    <property type="entry name" value="RIBONUCLEASE VAPC2"/>
    <property type="match status" value="1"/>
</dbReference>
<keyword evidence="5" id="KW-0378">Hydrolase</keyword>
<comment type="caution">
    <text evidence="8">The sequence shown here is derived from an EMBL/GenBank/DDBJ whole genome shotgun (WGS) entry which is preliminary data.</text>
</comment>
<dbReference type="Proteomes" id="UP000667802">
    <property type="component" value="Unassembled WGS sequence"/>
</dbReference>
<organism evidence="8 9">
    <name type="scientific">Aetokthonos hydrillicola Thurmond2011</name>
    <dbReference type="NCBI Taxonomy" id="2712845"/>
    <lineage>
        <taxon>Bacteria</taxon>
        <taxon>Bacillati</taxon>
        <taxon>Cyanobacteriota</taxon>
        <taxon>Cyanophyceae</taxon>
        <taxon>Nostocales</taxon>
        <taxon>Hapalosiphonaceae</taxon>
        <taxon>Aetokthonos</taxon>
    </lineage>
</organism>
<keyword evidence="9" id="KW-1185">Reference proteome</keyword>
<accession>A0AAP5I3Z2</accession>
<dbReference type="GO" id="GO:0046872">
    <property type="term" value="F:metal ion binding"/>
    <property type="evidence" value="ECO:0007669"/>
    <property type="project" value="UniProtKB-KW"/>
</dbReference>
<dbReference type="InterPro" id="IPR029060">
    <property type="entry name" value="PIN-like_dom_sf"/>
</dbReference>
<keyword evidence="2" id="KW-1277">Toxin-antitoxin system</keyword>
<evidence type="ECO:0000256" key="5">
    <source>
        <dbReference type="ARBA" id="ARBA00022801"/>
    </source>
</evidence>
<keyword evidence="3" id="KW-0540">Nuclease</keyword>
<protein>
    <submittedName>
        <fullName evidence="8">Type II toxin-antitoxin system VapC family toxin</fullName>
    </submittedName>
</protein>
<dbReference type="SUPFAM" id="SSF88723">
    <property type="entry name" value="PIN domain-like"/>
    <property type="match status" value="1"/>
</dbReference>
<comment type="similarity">
    <text evidence="7">Belongs to the PINc/VapC protein family.</text>
</comment>
<dbReference type="Gene3D" id="3.40.50.1010">
    <property type="entry name" value="5'-nuclease"/>
    <property type="match status" value="1"/>
</dbReference>
<keyword evidence="4" id="KW-0479">Metal-binding</keyword>
<evidence type="ECO:0000256" key="4">
    <source>
        <dbReference type="ARBA" id="ARBA00022723"/>
    </source>
</evidence>
<dbReference type="RefSeq" id="WP_208342036.1">
    <property type="nucleotide sequence ID" value="NZ_CAWQFN010000056.1"/>
</dbReference>
<evidence type="ECO:0000313" key="9">
    <source>
        <dbReference type="Proteomes" id="UP000667802"/>
    </source>
</evidence>
<dbReference type="AlphaFoldDB" id="A0AAP5I3Z2"/>
<evidence type="ECO:0000313" key="8">
    <source>
        <dbReference type="EMBL" id="MDR9894250.1"/>
    </source>
</evidence>
<sequence length="142" mass="16300">MTCYIMDTDHLSLYERAHPKVCAQIIRIRQHSSDKLFTTVVSLEEQYAGRIAQIRKATTAKALVGAYEKLKQIFALFSDLDILEYNLKADEYFRELRRDGIRIGTLDLRIAAITLAHDGILLSRNIKDFEKVPGLTIQDWSV</sequence>
<dbReference type="InterPro" id="IPR050556">
    <property type="entry name" value="Type_II_TA_system_RNase"/>
</dbReference>
<dbReference type="CDD" id="cd09881">
    <property type="entry name" value="PIN_VapC4-5_FitB-like"/>
    <property type="match status" value="1"/>
</dbReference>
<evidence type="ECO:0000256" key="6">
    <source>
        <dbReference type="ARBA" id="ARBA00022842"/>
    </source>
</evidence>
<evidence type="ECO:0000256" key="3">
    <source>
        <dbReference type="ARBA" id="ARBA00022722"/>
    </source>
</evidence>
<evidence type="ECO:0000256" key="1">
    <source>
        <dbReference type="ARBA" id="ARBA00001946"/>
    </source>
</evidence>
<evidence type="ECO:0000256" key="2">
    <source>
        <dbReference type="ARBA" id="ARBA00022649"/>
    </source>
</evidence>
<dbReference type="PANTHER" id="PTHR33653">
    <property type="entry name" value="RIBONUCLEASE VAPC2"/>
    <property type="match status" value="1"/>
</dbReference>
<reference evidence="9" key="1">
    <citation type="journal article" date="2021" name="Science">
        <title>Hunting the eagle killer: A cyanobacterial neurotoxin causes vacuolar myelinopathy.</title>
        <authorList>
            <person name="Breinlinger S."/>
            <person name="Phillips T.J."/>
            <person name="Haram B.N."/>
            <person name="Mares J."/>
            <person name="Martinez Yerena J.A."/>
            <person name="Hrouzek P."/>
            <person name="Sobotka R."/>
            <person name="Henderson W.M."/>
            <person name="Schmieder P."/>
            <person name="Williams S.M."/>
            <person name="Lauderdale J.D."/>
            <person name="Wilde H.D."/>
            <person name="Gerrin W."/>
            <person name="Kust A."/>
            <person name="Washington J.W."/>
            <person name="Wagner C."/>
            <person name="Geier B."/>
            <person name="Liebeke M."/>
            <person name="Enke H."/>
            <person name="Niedermeyer T.H.J."/>
            <person name="Wilde S.B."/>
        </authorList>
    </citation>
    <scope>NUCLEOTIDE SEQUENCE [LARGE SCALE GENOMIC DNA]</scope>
    <source>
        <strain evidence="9">Thurmond2011</strain>
    </source>
</reference>
<comment type="cofactor">
    <cofactor evidence="1">
        <name>Mg(2+)</name>
        <dbReference type="ChEBI" id="CHEBI:18420"/>
    </cofactor>
</comment>
<evidence type="ECO:0000256" key="7">
    <source>
        <dbReference type="ARBA" id="ARBA00038093"/>
    </source>
</evidence>